<accession>A0A6D2G4D6</accession>
<sequence>MMIFLFIFMFYNEFNFFSLFFFNIKTIPFVKVFSGIKF</sequence>
<organism evidence="2 3">
    <name type="scientific">Salmonella enterica subsp. salamae</name>
    <dbReference type="NCBI Taxonomy" id="59202"/>
    <lineage>
        <taxon>Bacteria</taxon>
        <taxon>Pseudomonadati</taxon>
        <taxon>Pseudomonadota</taxon>
        <taxon>Gammaproteobacteria</taxon>
        <taxon>Enterobacterales</taxon>
        <taxon>Enterobacteriaceae</taxon>
        <taxon>Salmonella</taxon>
    </lineage>
</organism>
<feature type="transmembrane region" description="Helical" evidence="1">
    <location>
        <begin position="6"/>
        <end position="24"/>
    </location>
</feature>
<dbReference type="Proteomes" id="UP000267858">
    <property type="component" value="Chromosome"/>
</dbReference>
<keyword evidence="1" id="KW-0812">Transmembrane</keyword>
<dbReference type="EMBL" id="LR134141">
    <property type="protein sequence ID" value="VEA01277.1"/>
    <property type="molecule type" value="Genomic_DNA"/>
</dbReference>
<keyword evidence="1" id="KW-1133">Transmembrane helix</keyword>
<keyword evidence="1" id="KW-0472">Membrane</keyword>
<evidence type="ECO:0000256" key="1">
    <source>
        <dbReference type="SAM" id="Phobius"/>
    </source>
</evidence>
<dbReference type="AlphaFoldDB" id="A0A6D2G4D6"/>
<name>A0A6D2G4D6_SALER</name>
<evidence type="ECO:0000313" key="3">
    <source>
        <dbReference type="Proteomes" id="UP000267858"/>
    </source>
</evidence>
<evidence type="ECO:0000313" key="2">
    <source>
        <dbReference type="EMBL" id="VEA01277.1"/>
    </source>
</evidence>
<gene>
    <name evidence="2" type="ORF">NCTC5773_01284</name>
</gene>
<reference evidence="2 3" key="1">
    <citation type="submission" date="2018-12" db="EMBL/GenBank/DDBJ databases">
        <authorList>
            <consortium name="Pathogen Informatics"/>
        </authorList>
    </citation>
    <scope>NUCLEOTIDE SEQUENCE [LARGE SCALE GENOMIC DNA]</scope>
    <source>
        <strain evidence="2 3">NCTC5773</strain>
    </source>
</reference>
<proteinExistence type="predicted"/>
<protein>
    <submittedName>
        <fullName evidence="2">Uncharacterized protein</fullName>
    </submittedName>
</protein>